<feature type="domain" description="DNA-directed DNA polymerase family B multifunctional" evidence="9">
    <location>
        <begin position="411"/>
        <end position="768"/>
    </location>
</feature>
<dbReference type="GO" id="GO:0009432">
    <property type="term" value="P:SOS response"/>
    <property type="evidence" value="ECO:0007669"/>
    <property type="project" value="TreeGrafter"/>
</dbReference>
<dbReference type="EMBL" id="JACHHT010000001">
    <property type="protein sequence ID" value="MBB6519741.1"/>
    <property type="molecule type" value="Genomic_DNA"/>
</dbReference>
<reference evidence="11 12" key="1">
    <citation type="submission" date="2020-08" db="EMBL/GenBank/DDBJ databases">
        <title>Genomic Encyclopedia of Type Strains, Phase IV (KMG-IV): sequencing the most valuable type-strain genomes for metagenomic binning, comparative biology and taxonomic classification.</title>
        <authorList>
            <person name="Goeker M."/>
        </authorList>
    </citation>
    <scope>NUCLEOTIDE SEQUENCE [LARGE SCALE GENOMIC DNA]</scope>
    <source>
        <strain evidence="11 12">DSM 22368</strain>
    </source>
</reference>
<protein>
    <recommendedName>
        <fullName evidence="7">DNA polymerase</fullName>
        <ecNumber evidence="7">2.7.7.7</ecNumber>
    </recommendedName>
</protein>
<dbReference type="GO" id="GO:0045004">
    <property type="term" value="P:DNA replication proofreading"/>
    <property type="evidence" value="ECO:0007669"/>
    <property type="project" value="TreeGrafter"/>
</dbReference>
<dbReference type="GO" id="GO:0000166">
    <property type="term" value="F:nucleotide binding"/>
    <property type="evidence" value="ECO:0007669"/>
    <property type="project" value="InterPro"/>
</dbReference>
<dbReference type="InterPro" id="IPR050240">
    <property type="entry name" value="DNA_pol_type-B"/>
</dbReference>
<dbReference type="Pfam" id="PF03104">
    <property type="entry name" value="DNA_pol_B_exo1"/>
    <property type="match status" value="1"/>
</dbReference>
<dbReference type="PRINTS" id="PR00106">
    <property type="entry name" value="DNAPOLB"/>
</dbReference>
<dbReference type="CDD" id="cd05784">
    <property type="entry name" value="DNA_polB_II_exo"/>
    <property type="match status" value="1"/>
</dbReference>
<dbReference type="SUPFAM" id="SSF56672">
    <property type="entry name" value="DNA/RNA polymerases"/>
    <property type="match status" value="1"/>
</dbReference>
<feature type="compositionally biased region" description="Basic and acidic residues" evidence="8">
    <location>
        <begin position="204"/>
        <end position="222"/>
    </location>
</feature>
<dbReference type="InterPro" id="IPR012337">
    <property type="entry name" value="RNaseH-like_sf"/>
</dbReference>
<dbReference type="Gene3D" id="3.90.1600.10">
    <property type="entry name" value="Palm domain of DNA polymerase"/>
    <property type="match status" value="2"/>
</dbReference>
<dbReference type="FunFam" id="3.90.1600.10:FF:000030">
    <property type="entry name" value="DNA polymerase II"/>
    <property type="match status" value="1"/>
</dbReference>
<dbReference type="Pfam" id="PF00136">
    <property type="entry name" value="DNA_pol_B"/>
    <property type="match status" value="1"/>
</dbReference>
<gene>
    <name evidence="11" type="ORF">HNR48_000019</name>
</gene>
<dbReference type="InterPro" id="IPR042087">
    <property type="entry name" value="DNA_pol_B_thumb"/>
</dbReference>
<keyword evidence="3 7" id="KW-0548">Nucleotidyltransferase</keyword>
<sequence length="820" mass="93505">MLDAFILTREWKDAPKGVRLELWVASDQGPVKVLIDKQEAVFFIAADDLPAAQEILGVTWRYAPVALRSWDDQALYACYNRSQRRLRDGLRQLTSRGLQVWEGDIRPPERFLMERFIFAGIRFDKAPTATENGFPVLQQVRCKPSSYKPALKAISIDIETSFNARTLYSVAAVGDCAPVVFMVRPDAAPEDEAPQDEGPNSKRLGKEEKVRDEDGSLETQRIDTETGAATLHWFDTQAECLQAFFDWLAERDPDILMGWNVIQFDLWVLEQMCRRWGIKYSIGRERQEPGWRQANQGGHQFITVPGRIVLDGIELLKAAFYNFESFALGAVASELLGKEKLIQSENRAEEITRQYREEPIELAKYNVQDCELVWDIFAKTQLVDFALARSQLTGLSADKNGGSVAAFEYAYLPLLHRAGFAAPNLGELQSSVVSPGGYVMDSKPGLYEHVLVLDFKSLYPSIIRSFNIDPCAYWQAKHLSLPDSECVPGFNEARFSRQHSLLPNIIAELWQAREVAKSEDNQPLSQAIKIIMNSFYGVLGSPGCRFFDPRVCSSITLRGHEILIATKHWIEKSGHRVIYGDTDSVFVHLPDVSCDEEANDIGRELAQKLNEFWTERLQQDHQIESFLEIEFETHFSRFFMPTIRGSDLGSKKRYAGMVKRNGREEMVFKGLENVRTDWTLLARSFQEELYRRVFLEKPYRDYVESKVKAVLAGELDSELVYRKRLRQELSDYRHNIPPHAQAASKRLQRDGHIYKQGDWVSYVLTVNGPEPVEWLEQSCGSPLDYSLYVERQLKPVADAILSMAGDSFDDIAASQMSLFH</sequence>
<dbReference type="InterPro" id="IPR023211">
    <property type="entry name" value="DNA_pol_palm_dom_sf"/>
</dbReference>
<comment type="caution">
    <text evidence="11">The sequence shown here is derived from an EMBL/GenBank/DDBJ whole genome shotgun (WGS) entry which is preliminary data.</text>
</comment>
<evidence type="ECO:0000259" key="10">
    <source>
        <dbReference type="Pfam" id="PF03104"/>
    </source>
</evidence>
<evidence type="ECO:0000256" key="3">
    <source>
        <dbReference type="ARBA" id="ARBA00022695"/>
    </source>
</evidence>
<keyword evidence="7" id="KW-0235">DNA replication</keyword>
<dbReference type="GO" id="GO:0003887">
    <property type="term" value="F:DNA-directed DNA polymerase activity"/>
    <property type="evidence" value="ECO:0007669"/>
    <property type="project" value="UniProtKB-KW"/>
</dbReference>
<dbReference type="Pfam" id="PF21474">
    <property type="entry name" value="DNApolII_N"/>
    <property type="match status" value="1"/>
</dbReference>
<dbReference type="SMART" id="SM00486">
    <property type="entry name" value="POLBc"/>
    <property type="match status" value="1"/>
</dbReference>
<dbReference type="PANTHER" id="PTHR10322">
    <property type="entry name" value="DNA POLYMERASE CATALYTIC SUBUNIT"/>
    <property type="match status" value="1"/>
</dbReference>
<evidence type="ECO:0000256" key="6">
    <source>
        <dbReference type="ARBA" id="ARBA00049244"/>
    </source>
</evidence>
<dbReference type="Gene3D" id="3.30.420.10">
    <property type="entry name" value="Ribonuclease H-like superfamily/Ribonuclease H"/>
    <property type="match status" value="1"/>
</dbReference>
<keyword evidence="5 7" id="KW-0238">DNA-binding</keyword>
<dbReference type="CDD" id="cd05537">
    <property type="entry name" value="POLBc_Pol_II"/>
    <property type="match status" value="1"/>
</dbReference>
<accession>A0A7X0JQY2</accession>
<dbReference type="Gene3D" id="2.40.50.590">
    <property type="match status" value="2"/>
</dbReference>
<evidence type="ECO:0000256" key="7">
    <source>
        <dbReference type="RuleBase" id="RU000442"/>
    </source>
</evidence>
<dbReference type="InterPro" id="IPR006134">
    <property type="entry name" value="DNA-dir_DNA_pol_B_multi_dom"/>
</dbReference>
<dbReference type="NCBIfam" id="NF004421">
    <property type="entry name" value="PRK05762.1-2"/>
    <property type="match status" value="1"/>
</dbReference>
<dbReference type="InParanoid" id="A0A7X0JQY2"/>
<evidence type="ECO:0000259" key="9">
    <source>
        <dbReference type="Pfam" id="PF00136"/>
    </source>
</evidence>
<dbReference type="InterPro" id="IPR043502">
    <property type="entry name" value="DNA/RNA_pol_sf"/>
</dbReference>
<evidence type="ECO:0000256" key="4">
    <source>
        <dbReference type="ARBA" id="ARBA00022932"/>
    </source>
</evidence>
<dbReference type="InterPro" id="IPR006133">
    <property type="entry name" value="DNA-dir_DNA_pol_B_exonuc"/>
</dbReference>
<comment type="similarity">
    <text evidence="1 7">Belongs to the DNA polymerase type-B family.</text>
</comment>
<keyword evidence="2 7" id="KW-0808">Transferase</keyword>
<evidence type="ECO:0000256" key="1">
    <source>
        <dbReference type="ARBA" id="ARBA00005755"/>
    </source>
</evidence>
<organism evidence="11 12">
    <name type="scientific">Pseudoteredinibacter isoporae</name>
    <dbReference type="NCBI Taxonomy" id="570281"/>
    <lineage>
        <taxon>Bacteria</taxon>
        <taxon>Pseudomonadati</taxon>
        <taxon>Pseudomonadota</taxon>
        <taxon>Gammaproteobacteria</taxon>
        <taxon>Cellvibrionales</taxon>
        <taxon>Cellvibrionaceae</taxon>
        <taxon>Pseudoteredinibacter</taxon>
    </lineage>
</organism>
<evidence type="ECO:0000256" key="2">
    <source>
        <dbReference type="ARBA" id="ARBA00022679"/>
    </source>
</evidence>
<dbReference type="InterPro" id="IPR017964">
    <property type="entry name" value="DNA-dir_DNA_pol_B_CS"/>
</dbReference>
<dbReference type="FunCoup" id="A0A7X0JQY2">
    <property type="interactions" value="334"/>
</dbReference>
<keyword evidence="12" id="KW-1185">Reference proteome</keyword>
<dbReference type="Proteomes" id="UP000528457">
    <property type="component" value="Unassembled WGS sequence"/>
</dbReference>
<evidence type="ECO:0000256" key="5">
    <source>
        <dbReference type="ARBA" id="ARBA00023125"/>
    </source>
</evidence>
<dbReference type="SUPFAM" id="SSF53098">
    <property type="entry name" value="Ribonuclease H-like"/>
    <property type="match status" value="1"/>
</dbReference>
<dbReference type="GO" id="GO:0008296">
    <property type="term" value="F:3'-5'-DNA exonuclease activity"/>
    <property type="evidence" value="ECO:0007669"/>
    <property type="project" value="TreeGrafter"/>
</dbReference>
<dbReference type="RefSeq" id="WP_166853226.1">
    <property type="nucleotide sequence ID" value="NZ_JAAONY010000001.1"/>
</dbReference>
<feature type="domain" description="DNA-directed DNA polymerase family B exonuclease" evidence="10">
    <location>
        <begin position="143"/>
        <end position="329"/>
    </location>
</feature>
<evidence type="ECO:0000256" key="8">
    <source>
        <dbReference type="SAM" id="MobiDB-lite"/>
    </source>
</evidence>
<evidence type="ECO:0000313" key="11">
    <source>
        <dbReference type="EMBL" id="MBB6519741.1"/>
    </source>
</evidence>
<comment type="catalytic activity">
    <reaction evidence="6 7">
        <text>DNA(n) + a 2'-deoxyribonucleoside 5'-triphosphate = DNA(n+1) + diphosphate</text>
        <dbReference type="Rhea" id="RHEA:22508"/>
        <dbReference type="Rhea" id="RHEA-COMP:17339"/>
        <dbReference type="Rhea" id="RHEA-COMP:17340"/>
        <dbReference type="ChEBI" id="CHEBI:33019"/>
        <dbReference type="ChEBI" id="CHEBI:61560"/>
        <dbReference type="ChEBI" id="CHEBI:173112"/>
        <dbReference type="EC" id="2.7.7.7"/>
    </reaction>
</comment>
<evidence type="ECO:0000313" key="12">
    <source>
        <dbReference type="Proteomes" id="UP000528457"/>
    </source>
</evidence>
<proteinExistence type="inferred from homology"/>
<dbReference type="InterPro" id="IPR006172">
    <property type="entry name" value="DNA-dir_DNA_pol_B"/>
</dbReference>
<dbReference type="PANTHER" id="PTHR10322:SF23">
    <property type="entry name" value="DNA POLYMERASE DELTA CATALYTIC SUBUNIT"/>
    <property type="match status" value="1"/>
</dbReference>
<feature type="region of interest" description="Disordered" evidence="8">
    <location>
        <begin position="189"/>
        <end position="222"/>
    </location>
</feature>
<dbReference type="EC" id="2.7.7.7" evidence="7"/>
<keyword evidence="4 7" id="KW-0239">DNA-directed DNA polymerase</keyword>
<dbReference type="InterPro" id="IPR036397">
    <property type="entry name" value="RNaseH_sf"/>
</dbReference>
<name>A0A7X0JQY2_9GAMM</name>
<dbReference type="GO" id="GO:0003677">
    <property type="term" value="F:DNA binding"/>
    <property type="evidence" value="ECO:0007669"/>
    <property type="project" value="UniProtKB-KW"/>
</dbReference>
<dbReference type="Gene3D" id="1.10.132.60">
    <property type="entry name" value="DNA polymerase family B, C-terminal domain"/>
    <property type="match status" value="1"/>
</dbReference>
<dbReference type="AlphaFoldDB" id="A0A7X0JQY2"/>
<dbReference type="PROSITE" id="PS00116">
    <property type="entry name" value="DNA_POLYMERASE_B"/>
    <property type="match status" value="1"/>
</dbReference>